<dbReference type="AlphaFoldDB" id="A0A0L6VHV1"/>
<sequence length="361" mass="41030">MSSCTPKSWPISTPCSTTLIQPPLHLPCSSGPPLRNLWTPWHSAGPTCPLKRPPEQLLSAQCPLKPPKPKPPTYSPPALSLLPTEPSKSPEDTFIYLIWSALAFYTPSKASCWFLDQPIILYQHQQQHQQHNEVRNSAKPYMRATHPCLSLFLPHNKSFKHTISLMGLLPYTQSKIRNHQFTLFHPNQRGRDIHKLLSSNISYISFACCECSGKMIENDFWILFLVDWVVKMDLHFTMHSFFFTYLLMHVVNVLFQDIIFLKHNGSGDEFNLLRLFCNIKTNPGKFLKTYIFGAASNAPVPEDGLRVSTEPLGDYPPSAGEMFIAHRKHLMKSYVSGCIVAEKQFFISIIYVDANNPVDLG</sequence>
<evidence type="ECO:0000256" key="1">
    <source>
        <dbReference type="SAM" id="MobiDB-lite"/>
    </source>
</evidence>
<protein>
    <submittedName>
        <fullName evidence="2">Uncharacterized protein</fullName>
    </submittedName>
</protein>
<evidence type="ECO:0000313" key="2">
    <source>
        <dbReference type="EMBL" id="KNZ59700.1"/>
    </source>
</evidence>
<feature type="compositionally biased region" description="Pro residues" evidence="1">
    <location>
        <begin position="64"/>
        <end position="75"/>
    </location>
</feature>
<evidence type="ECO:0000313" key="3">
    <source>
        <dbReference type="Proteomes" id="UP000037035"/>
    </source>
</evidence>
<accession>A0A0L6VHV1</accession>
<organism evidence="2 3">
    <name type="scientific">Puccinia sorghi</name>
    <dbReference type="NCBI Taxonomy" id="27349"/>
    <lineage>
        <taxon>Eukaryota</taxon>
        <taxon>Fungi</taxon>
        <taxon>Dikarya</taxon>
        <taxon>Basidiomycota</taxon>
        <taxon>Pucciniomycotina</taxon>
        <taxon>Pucciniomycetes</taxon>
        <taxon>Pucciniales</taxon>
        <taxon>Pucciniaceae</taxon>
        <taxon>Puccinia</taxon>
    </lineage>
</organism>
<dbReference type="VEuPathDB" id="FungiDB:VP01_1679g3"/>
<dbReference type="Proteomes" id="UP000037035">
    <property type="component" value="Unassembled WGS sequence"/>
</dbReference>
<reference evidence="2 3" key="1">
    <citation type="submission" date="2015-08" db="EMBL/GenBank/DDBJ databases">
        <title>Next Generation Sequencing and Analysis of the Genome of Puccinia sorghi L Schw, the Causal Agent of Maize Common Rust.</title>
        <authorList>
            <person name="Rochi L."/>
            <person name="Burguener G."/>
            <person name="Darino M."/>
            <person name="Turjanski A."/>
            <person name="Kreff E."/>
            <person name="Dieguez M.J."/>
            <person name="Sacco F."/>
        </authorList>
    </citation>
    <scope>NUCLEOTIDE SEQUENCE [LARGE SCALE GENOMIC DNA]</scope>
    <source>
        <strain evidence="2 3">RO10H11247</strain>
    </source>
</reference>
<gene>
    <name evidence="2" type="ORF">VP01_1679g3</name>
</gene>
<feature type="region of interest" description="Disordered" evidence="1">
    <location>
        <begin position="62"/>
        <end position="82"/>
    </location>
</feature>
<keyword evidence="3" id="KW-1185">Reference proteome</keyword>
<dbReference type="EMBL" id="LAVV01006480">
    <property type="protein sequence ID" value="KNZ59700.1"/>
    <property type="molecule type" value="Genomic_DNA"/>
</dbReference>
<comment type="caution">
    <text evidence="2">The sequence shown here is derived from an EMBL/GenBank/DDBJ whole genome shotgun (WGS) entry which is preliminary data.</text>
</comment>
<name>A0A0L6VHV1_9BASI</name>
<proteinExistence type="predicted"/>